<evidence type="ECO:0000256" key="1">
    <source>
        <dbReference type="ARBA" id="ARBA00005417"/>
    </source>
</evidence>
<dbReference type="GO" id="GO:0098796">
    <property type="term" value="C:membrane protein complex"/>
    <property type="evidence" value="ECO:0007669"/>
    <property type="project" value="UniProtKB-ARBA"/>
</dbReference>
<evidence type="ECO:0000256" key="4">
    <source>
        <dbReference type="ARBA" id="ARBA00022840"/>
    </source>
</evidence>
<dbReference type="STRING" id="1147123.SAMN05443428_101219"/>
<dbReference type="InterPro" id="IPR027417">
    <property type="entry name" value="P-loop_NTPase"/>
</dbReference>
<dbReference type="Proteomes" id="UP000190105">
    <property type="component" value="Unassembled WGS sequence"/>
</dbReference>
<comment type="similarity">
    <text evidence="1">Belongs to the ABC transporter superfamily.</text>
</comment>
<proteinExistence type="inferred from homology"/>
<dbReference type="Pfam" id="PF00005">
    <property type="entry name" value="ABC_tran"/>
    <property type="match status" value="1"/>
</dbReference>
<sequence length="235" mass="25877">MIIKIENLFKTYDTGSFKVEALKDINLEIKKEEYVAVMGPSGSGKSTLMNILGCLDRLSSGKYILDGEDISKLDDNNLAQIRNKKIGFVFQAFNLLPRLSALENVELPMIYAKVSPTERRKRAKLALEKVGLSDRLYHKPNELSGGQKQRVAIARALVNSPSIILADEPTGNLDSKSSEEIMEIFESLNNEGVTIVMVTHEADIALHTKRIVTFKDGNIISDKAVSNRIAKGGGA</sequence>
<dbReference type="InterPro" id="IPR017911">
    <property type="entry name" value="MacB-like_ATP-bd"/>
</dbReference>
<evidence type="ECO:0000313" key="6">
    <source>
        <dbReference type="EMBL" id="SKA76574.1"/>
    </source>
</evidence>
<dbReference type="OrthoDB" id="9802264at2"/>
<evidence type="ECO:0000313" key="7">
    <source>
        <dbReference type="Proteomes" id="UP000190105"/>
    </source>
</evidence>
<gene>
    <name evidence="6" type="ORF">SAMN05443428_101219</name>
</gene>
<dbReference type="EMBL" id="FUYH01000001">
    <property type="protein sequence ID" value="SKA76574.1"/>
    <property type="molecule type" value="Genomic_DNA"/>
</dbReference>
<organism evidence="6 7">
    <name type="scientific">Caloramator quimbayensis</name>
    <dbReference type="NCBI Taxonomy" id="1147123"/>
    <lineage>
        <taxon>Bacteria</taxon>
        <taxon>Bacillati</taxon>
        <taxon>Bacillota</taxon>
        <taxon>Clostridia</taxon>
        <taxon>Eubacteriales</taxon>
        <taxon>Clostridiaceae</taxon>
        <taxon>Caloramator</taxon>
    </lineage>
</organism>
<dbReference type="InterPro" id="IPR017871">
    <property type="entry name" value="ABC_transporter-like_CS"/>
</dbReference>
<keyword evidence="2" id="KW-0813">Transport</keyword>
<dbReference type="PANTHER" id="PTHR42798">
    <property type="entry name" value="LIPOPROTEIN-RELEASING SYSTEM ATP-BINDING PROTEIN LOLD"/>
    <property type="match status" value="1"/>
</dbReference>
<evidence type="ECO:0000256" key="3">
    <source>
        <dbReference type="ARBA" id="ARBA00022741"/>
    </source>
</evidence>
<dbReference type="Gene3D" id="3.40.50.300">
    <property type="entry name" value="P-loop containing nucleotide triphosphate hydrolases"/>
    <property type="match status" value="1"/>
</dbReference>
<keyword evidence="3" id="KW-0547">Nucleotide-binding</keyword>
<dbReference type="GO" id="GO:0016887">
    <property type="term" value="F:ATP hydrolysis activity"/>
    <property type="evidence" value="ECO:0007669"/>
    <property type="project" value="InterPro"/>
</dbReference>
<dbReference type="GO" id="GO:0022857">
    <property type="term" value="F:transmembrane transporter activity"/>
    <property type="evidence" value="ECO:0007669"/>
    <property type="project" value="UniProtKB-ARBA"/>
</dbReference>
<dbReference type="SMART" id="SM00382">
    <property type="entry name" value="AAA"/>
    <property type="match status" value="1"/>
</dbReference>
<keyword evidence="7" id="KW-1185">Reference proteome</keyword>
<dbReference type="AlphaFoldDB" id="A0A1T4WGW0"/>
<keyword evidence="4 6" id="KW-0067">ATP-binding</keyword>
<evidence type="ECO:0000259" key="5">
    <source>
        <dbReference type="PROSITE" id="PS50893"/>
    </source>
</evidence>
<dbReference type="InterPro" id="IPR003439">
    <property type="entry name" value="ABC_transporter-like_ATP-bd"/>
</dbReference>
<dbReference type="PROSITE" id="PS00211">
    <property type="entry name" value="ABC_TRANSPORTER_1"/>
    <property type="match status" value="1"/>
</dbReference>
<evidence type="ECO:0000256" key="2">
    <source>
        <dbReference type="ARBA" id="ARBA00022448"/>
    </source>
</evidence>
<dbReference type="PANTHER" id="PTHR42798:SF6">
    <property type="entry name" value="CELL DIVISION ATP-BINDING PROTEIN FTSE"/>
    <property type="match status" value="1"/>
</dbReference>
<dbReference type="FunFam" id="3.40.50.300:FF:000032">
    <property type="entry name" value="Export ABC transporter ATP-binding protein"/>
    <property type="match status" value="1"/>
</dbReference>
<dbReference type="GO" id="GO:0005524">
    <property type="term" value="F:ATP binding"/>
    <property type="evidence" value="ECO:0007669"/>
    <property type="project" value="UniProtKB-KW"/>
</dbReference>
<feature type="domain" description="ABC transporter" evidence="5">
    <location>
        <begin position="3"/>
        <end position="235"/>
    </location>
</feature>
<dbReference type="InterPro" id="IPR003593">
    <property type="entry name" value="AAA+_ATPase"/>
</dbReference>
<dbReference type="PROSITE" id="PS50893">
    <property type="entry name" value="ABC_TRANSPORTER_2"/>
    <property type="match status" value="1"/>
</dbReference>
<accession>A0A1T4WGW0</accession>
<dbReference type="RefSeq" id="WP_078695249.1">
    <property type="nucleotide sequence ID" value="NZ_FUYH01000001.1"/>
</dbReference>
<dbReference type="SUPFAM" id="SSF52540">
    <property type="entry name" value="P-loop containing nucleoside triphosphate hydrolases"/>
    <property type="match status" value="1"/>
</dbReference>
<reference evidence="7" key="1">
    <citation type="submission" date="2017-02" db="EMBL/GenBank/DDBJ databases">
        <authorList>
            <person name="Varghese N."/>
            <person name="Submissions S."/>
        </authorList>
    </citation>
    <scope>NUCLEOTIDE SEQUENCE [LARGE SCALE GENOMIC DNA]</scope>
    <source>
        <strain evidence="7">USBA 833</strain>
    </source>
</reference>
<name>A0A1T4WGW0_9CLOT</name>
<dbReference type="CDD" id="cd03255">
    <property type="entry name" value="ABC_MJ0796_LolCDE_FtsE"/>
    <property type="match status" value="1"/>
</dbReference>
<protein>
    <submittedName>
        <fullName evidence="6">Putative ABC transport system ATP-binding protein</fullName>
    </submittedName>
</protein>